<keyword evidence="3" id="KW-1003">Cell membrane</keyword>
<dbReference type="InterPro" id="IPR000515">
    <property type="entry name" value="MetI-like"/>
</dbReference>
<accession>A0A1D3TTJ5</accession>
<feature type="transmembrane region" description="Helical" evidence="7">
    <location>
        <begin position="151"/>
        <end position="174"/>
    </location>
</feature>
<evidence type="ECO:0000313" key="9">
    <source>
        <dbReference type="EMBL" id="SCP97246.1"/>
    </source>
</evidence>
<dbReference type="OrthoDB" id="367897at2"/>
<dbReference type="GO" id="GO:0005886">
    <property type="term" value="C:plasma membrane"/>
    <property type="evidence" value="ECO:0007669"/>
    <property type="project" value="UniProtKB-SubCell"/>
</dbReference>
<dbReference type="EMBL" id="FMKA01000009">
    <property type="protein sequence ID" value="SCP97246.1"/>
    <property type="molecule type" value="Genomic_DNA"/>
</dbReference>
<feature type="transmembrane region" description="Helical" evidence="7">
    <location>
        <begin position="211"/>
        <end position="229"/>
    </location>
</feature>
<evidence type="ECO:0000256" key="7">
    <source>
        <dbReference type="RuleBase" id="RU363032"/>
    </source>
</evidence>
<evidence type="ECO:0000256" key="2">
    <source>
        <dbReference type="ARBA" id="ARBA00022448"/>
    </source>
</evidence>
<keyword evidence="2 7" id="KW-0813">Transport</keyword>
<dbReference type="Proteomes" id="UP000199315">
    <property type="component" value="Unassembled WGS sequence"/>
</dbReference>
<comment type="subcellular location">
    <subcellularLocation>
        <location evidence="1 7">Cell membrane</location>
        <topology evidence="1 7">Multi-pass membrane protein</topology>
    </subcellularLocation>
</comment>
<dbReference type="Pfam" id="PF00528">
    <property type="entry name" value="BPD_transp_1"/>
    <property type="match status" value="1"/>
</dbReference>
<keyword evidence="4 7" id="KW-0812">Transmembrane</keyword>
<protein>
    <submittedName>
        <fullName evidence="9">Raffinose/stachyose/melibiose transport system permease protein</fullName>
    </submittedName>
</protein>
<dbReference type="Gene3D" id="1.10.3720.10">
    <property type="entry name" value="MetI-like"/>
    <property type="match status" value="1"/>
</dbReference>
<dbReference type="GO" id="GO:0055085">
    <property type="term" value="P:transmembrane transport"/>
    <property type="evidence" value="ECO:0007669"/>
    <property type="project" value="InterPro"/>
</dbReference>
<gene>
    <name evidence="9" type="ORF">SAMN05421730_100962</name>
</gene>
<dbReference type="InterPro" id="IPR035906">
    <property type="entry name" value="MetI-like_sf"/>
</dbReference>
<evidence type="ECO:0000256" key="1">
    <source>
        <dbReference type="ARBA" id="ARBA00004651"/>
    </source>
</evidence>
<evidence type="ECO:0000256" key="6">
    <source>
        <dbReference type="ARBA" id="ARBA00023136"/>
    </source>
</evidence>
<name>A0A1D3TTJ5_9FIRM</name>
<dbReference type="CDD" id="cd06261">
    <property type="entry name" value="TM_PBP2"/>
    <property type="match status" value="1"/>
</dbReference>
<dbReference type="AlphaFoldDB" id="A0A1D3TTJ5"/>
<proteinExistence type="inferred from homology"/>
<evidence type="ECO:0000313" key="10">
    <source>
        <dbReference type="Proteomes" id="UP000199315"/>
    </source>
</evidence>
<feature type="transmembrane region" description="Helical" evidence="7">
    <location>
        <begin position="249"/>
        <end position="277"/>
    </location>
</feature>
<comment type="similarity">
    <text evidence="7">Belongs to the binding-protein-dependent transport system permease family.</text>
</comment>
<reference evidence="9 10" key="1">
    <citation type="submission" date="2016-09" db="EMBL/GenBank/DDBJ databases">
        <authorList>
            <person name="Capua I."/>
            <person name="De Benedictis P."/>
            <person name="Joannis T."/>
            <person name="Lombin L.H."/>
            <person name="Cattoli G."/>
        </authorList>
    </citation>
    <scope>NUCLEOTIDE SEQUENCE [LARGE SCALE GENOMIC DNA]</scope>
    <source>
        <strain evidence="9 10">GluBS11</strain>
    </source>
</reference>
<dbReference type="SUPFAM" id="SSF161098">
    <property type="entry name" value="MetI-like"/>
    <property type="match status" value="1"/>
</dbReference>
<keyword evidence="6 7" id="KW-0472">Membrane</keyword>
<dbReference type="PANTHER" id="PTHR30193:SF37">
    <property type="entry name" value="INNER MEMBRANE ABC TRANSPORTER PERMEASE PROTEIN YCJO"/>
    <property type="match status" value="1"/>
</dbReference>
<evidence type="ECO:0000256" key="3">
    <source>
        <dbReference type="ARBA" id="ARBA00022475"/>
    </source>
</evidence>
<feature type="domain" description="ABC transmembrane type-1" evidence="8">
    <location>
        <begin position="65"/>
        <end position="277"/>
    </location>
</feature>
<dbReference type="RefSeq" id="WP_091233143.1">
    <property type="nucleotide sequence ID" value="NZ_FMKA01000009.1"/>
</dbReference>
<dbReference type="STRING" id="1619234.SAMN05421730_100962"/>
<keyword evidence="5 7" id="KW-1133">Transmembrane helix</keyword>
<evidence type="ECO:0000256" key="4">
    <source>
        <dbReference type="ARBA" id="ARBA00022692"/>
    </source>
</evidence>
<dbReference type="PANTHER" id="PTHR30193">
    <property type="entry name" value="ABC TRANSPORTER PERMEASE PROTEIN"/>
    <property type="match status" value="1"/>
</dbReference>
<feature type="transmembrane region" description="Helical" evidence="7">
    <location>
        <begin position="7"/>
        <end position="32"/>
    </location>
</feature>
<organism evidence="9 10">
    <name type="scientific">Anaerobium acetethylicum</name>
    <dbReference type="NCBI Taxonomy" id="1619234"/>
    <lineage>
        <taxon>Bacteria</taxon>
        <taxon>Bacillati</taxon>
        <taxon>Bacillota</taxon>
        <taxon>Clostridia</taxon>
        <taxon>Lachnospirales</taxon>
        <taxon>Lachnospiraceae</taxon>
        <taxon>Anaerobium</taxon>
    </lineage>
</organism>
<sequence length="287" mass="31881">MKKSAINYFLIAPALLISIAIILVPGILTIIMSFTDWNGISPNINFIGLGNFQELFADDVFWKSIFNNVKWTILFLTIPVALALLVSALLVEKKKSRSLYQVIFLIPYVLAPAVNAMLWLNIIFNPMSGVIGYLRTIGLDIGSPLTNMSGALYAVAAVDIWHYWGYLSVIYLAALRQTPTDQVEAARVDGCNAWQVFRYVYFPSMKSTFKLMYVMIIIFSFLAFDYIKLLTGGGPAHSTEVLGTYAYTFAFSALQVGKASAVGLFMSFFGMIASVIYTKLSKNEEIA</sequence>
<evidence type="ECO:0000256" key="5">
    <source>
        <dbReference type="ARBA" id="ARBA00022989"/>
    </source>
</evidence>
<feature type="transmembrane region" description="Helical" evidence="7">
    <location>
        <begin position="103"/>
        <end position="124"/>
    </location>
</feature>
<dbReference type="InterPro" id="IPR051393">
    <property type="entry name" value="ABC_transporter_permease"/>
</dbReference>
<feature type="transmembrane region" description="Helical" evidence="7">
    <location>
        <begin position="71"/>
        <end position="91"/>
    </location>
</feature>
<dbReference type="PROSITE" id="PS50928">
    <property type="entry name" value="ABC_TM1"/>
    <property type="match status" value="1"/>
</dbReference>
<evidence type="ECO:0000259" key="8">
    <source>
        <dbReference type="PROSITE" id="PS50928"/>
    </source>
</evidence>
<keyword evidence="10" id="KW-1185">Reference proteome</keyword>